<organism evidence="1 2">
    <name type="scientific">Candidatus Aramenus sulfurataquae</name>
    <dbReference type="NCBI Taxonomy" id="1326980"/>
    <lineage>
        <taxon>Archaea</taxon>
        <taxon>Thermoproteota</taxon>
        <taxon>Thermoprotei</taxon>
        <taxon>Sulfolobales</taxon>
        <taxon>Sulfolobaceae</taxon>
        <taxon>Candidatus Aramenus</taxon>
    </lineage>
</organism>
<protein>
    <submittedName>
        <fullName evidence="1">ArsR family transcriptional regulator</fullName>
    </submittedName>
</protein>
<gene>
    <name evidence="1" type="ORF">TQ35_0000480</name>
</gene>
<accession>A0ACC6TLG0</accession>
<dbReference type="Proteomes" id="UP000053480">
    <property type="component" value="Unassembled WGS sequence"/>
</dbReference>
<reference evidence="1" key="1">
    <citation type="submission" date="2024-07" db="EMBL/GenBank/DDBJ databases">
        <title>Metagenome and Metagenome-Assembled Genomes of Archaea from a hot spring from the geothermal field of Los Azufres, Mexico.</title>
        <authorList>
            <person name="Marin-Paredes R."/>
            <person name="Martinez-Romero E."/>
            <person name="Servin-Garciduenas L.E."/>
        </authorList>
    </citation>
    <scope>NUCLEOTIDE SEQUENCE</scope>
    <source>
        <strain evidence="1">AZ1-454</strain>
    </source>
</reference>
<comment type="caution">
    <text evidence="1">The sequence shown here is derived from an EMBL/GenBank/DDBJ whole genome shotgun (WGS) entry which is preliminary data.</text>
</comment>
<sequence>MDLVLEDPEEIMRVADALSSMTRINILKIVAESPKSVTELSEELQMTKGNVSSQLALLEGAGLIEVEYSNGVKGIKKIVKNKYDKIIINLKSST</sequence>
<name>A0ACC6TLG0_9CREN</name>
<proteinExistence type="predicted"/>
<evidence type="ECO:0000313" key="2">
    <source>
        <dbReference type="Proteomes" id="UP000053480"/>
    </source>
</evidence>
<evidence type="ECO:0000313" key="1">
    <source>
        <dbReference type="EMBL" id="MEW9490687.1"/>
    </source>
</evidence>
<dbReference type="EMBL" id="JZWS03000001">
    <property type="protein sequence ID" value="MEW9490687.1"/>
    <property type="molecule type" value="Genomic_DNA"/>
</dbReference>